<dbReference type="EMBL" id="FNAO01000002">
    <property type="protein sequence ID" value="SDD91136.1"/>
    <property type="molecule type" value="Genomic_DNA"/>
</dbReference>
<keyword evidence="6" id="KW-1185">Reference proteome</keyword>
<dbReference type="OrthoDB" id="9806267at2"/>
<comment type="catalytic activity">
    <reaction evidence="1">
        <text>Hydrolyzes the link between N-acetylmuramoyl residues and L-amino acid residues in certain cell-wall glycopeptides.</text>
        <dbReference type="EC" id="3.5.1.28"/>
    </reaction>
</comment>
<dbReference type="InterPro" id="IPR050695">
    <property type="entry name" value="N-acetylmuramoyl_amidase_3"/>
</dbReference>
<dbReference type="PANTHER" id="PTHR30404:SF0">
    <property type="entry name" value="N-ACETYLMURAMOYL-L-ALANINE AMIDASE AMIC"/>
    <property type="match status" value="1"/>
</dbReference>
<dbReference type="RefSeq" id="WP_091866495.1">
    <property type="nucleotide sequence ID" value="NZ_FNAO01000002.1"/>
</dbReference>
<feature type="domain" description="MurNAc-LAA" evidence="4">
    <location>
        <begin position="93"/>
        <end position="205"/>
    </location>
</feature>
<evidence type="ECO:0000256" key="2">
    <source>
        <dbReference type="ARBA" id="ARBA00011901"/>
    </source>
</evidence>
<dbReference type="GO" id="GO:0009253">
    <property type="term" value="P:peptidoglycan catabolic process"/>
    <property type="evidence" value="ECO:0007669"/>
    <property type="project" value="InterPro"/>
</dbReference>
<organism evidence="5 6">
    <name type="scientific">Pricia antarctica</name>
    <dbReference type="NCBI Taxonomy" id="641691"/>
    <lineage>
        <taxon>Bacteria</taxon>
        <taxon>Pseudomonadati</taxon>
        <taxon>Bacteroidota</taxon>
        <taxon>Flavobacteriia</taxon>
        <taxon>Flavobacteriales</taxon>
        <taxon>Flavobacteriaceae</taxon>
        <taxon>Pricia</taxon>
    </lineage>
</organism>
<sequence>MVRFLLFLSLVFWLMPLDSIGQSKGGAKTVIVIDPGHGGTDSGAIGINGIQEKDMVLKIAKKIIVLNENLLGESYEIYLTRYSDTLISLGDRAKRTRSLHVDLFVSLHFNHSGNPNAKGVEIYVPRYGEHLQESILMAYLLQKGMKQNIGLKSRGVKFANFQVLRETVDYCPTVLVELGFLSNLDEAQHLTEDEKCSRGCVVASEWFKNRKVKR</sequence>
<dbReference type="GO" id="GO:0030288">
    <property type="term" value="C:outer membrane-bounded periplasmic space"/>
    <property type="evidence" value="ECO:0007669"/>
    <property type="project" value="TreeGrafter"/>
</dbReference>
<dbReference type="PANTHER" id="PTHR30404">
    <property type="entry name" value="N-ACETYLMURAMOYL-L-ALANINE AMIDASE"/>
    <property type="match status" value="1"/>
</dbReference>
<dbReference type="SMART" id="SM00646">
    <property type="entry name" value="Ami_3"/>
    <property type="match status" value="1"/>
</dbReference>
<dbReference type="Gene3D" id="3.40.630.40">
    <property type="entry name" value="Zn-dependent exopeptidases"/>
    <property type="match status" value="1"/>
</dbReference>
<protein>
    <recommendedName>
        <fullName evidence="2">N-acetylmuramoyl-L-alanine amidase</fullName>
        <ecNumber evidence="2">3.5.1.28</ecNumber>
    </recommendedName>
</protein>
<dbReference type="GO" id="GO:0008745">
    <property type="term" value="F:N-acetylmuramoyl-L-alanine amidase activity"/>
    <property type="evidence" value="ECO:0007669"/>
    <property type="project" value="UniProtKB-EC"/>
</dbReference>
<proteinExistence type="predicted"/>
<evidence type="ECO:0000259" key="4">
    <source>
        <dbReference type="SMART" id="SM00646"/>
    </source>
</evidence>
<accession>A0A1G6YNM0</accession>
<dbReference type="SUPFAM" id="SSF53187">
    <property type="entry name" value="Zn-dependent exopeptidases"/>
    <property type="match status" value="1"/>
</dbReference>
<dbReference type="InterPro" id="IPR002508">
    <property type="entry name" value="MurNAc-LAA_cat"/>
</dbReference>
<dbReference type="STRING" id="641691.SAMN05421636_102296"/>
<dbReference type="Proteomes" id="UP000199109">
    <property type="component" value="Unassembled WGS sequence"/>
</dbReference>
<evidence type="ECO:0000256" key="3">
    <source>
        <dbReference type="ARBA" id="ARBA00022801"/>
    </source>
</evidence>
<dbReference type="EC" id="3.5.1.28" evidence="2"/>
<evidence type="ECO:0000313" key="5">
    <source>
        <dbReference type="EMBL" id="SDD91136.1"/>
    </source>
</evidence>
<name>A0A1G6YNM0_9FLAO</name>
<keyword evidence="3" id="KW-0378">Hydrolase</keyword>
<gene>
    <name evidence="5" type="ORF">SAMN05421636_102296</name>
</gene>
<evidence type="ECO:0000313" key="6">
    <source>
        <dbReference type="Proteomes" id="UP000199109"/>
    </source>
</evidence>
<reference evidence="5 6" key="1">
    <citation type="submission" date="2016-10" db="EMBL/GenBank/DDBJ databases">
        <authorList>
            <person name="de Groot N.N."/>
        </authorList>
    </citation>
    <scope>NUCLEOTIDE SEQUENCE [LARGE SCALE GENOMIC DNA]</scope>
    <source>
        <strain evidence="5 6">DSM 23421</strain>
    </source>
</reference>
<dbReference type="Pfam" id="PF01520">
    <property type="entry name" value="Amidase_3"/>
    <property type="match status" value="1"/>
</dbReference>
<dbReference type="AlphaFoldDB" id="A0A1G6YNM0"/>
<evidence type="ECO:0000256" key="1">
    <source>
        <dbReference type="ARBA" id="ARBA00001561"/>
    </source>
</evidence>
<dbReference type="CDD" id="cd02696">
    <property type="entry name" value="MurNAc-LAA"/>
    <property type="match status" value="1"/>
</dbReference>